<reference evidence="4 5" key="1">
    <citation type="submission" date="2016-11" db="EMBL/GenBank/DDBJ databases">
        <authorList>
            <person name="Jaros S."/>
            <person name="Januszkiewicz K."/>
            <person name="Wedrychowicz H."/>
        </authorList>
    </citation>
    <scope>NUCLEOTIDE SEQUENCE [LARGE SCALE GENOMIC DNA]</scope>
    <source>
        <strain evidence="4 5">ACAM 239</strain>
    </source>
</reference>
<evidence type="ECO:0000256" key="1">
    <source>
        <dbReference type="SAM" id="MobiDB-lite"/>
    </source>
</evidence>
<gene>
    <name evidence="4" type="ORF">SAMN05878438_3707</name>
</gene>
<dbReference type="AlphaFoldDB" id="A0A1N6EVE9"/>
<name>A0A1N6EVE9_9GAMM</name>
<dbReference type="Pfam" id="PF01609">
    <property type="entry name" value="DDE_Tnp_1"/>
    <property type="match status" value="1"/>
</dbReference>
<accession>A0A1N6EVE9</accession>
<sequence>MSRFIPVDRQTDYLLPPSVDEWLPDGHLARFVVDVVEQLDLSTLTRRYMGRGSKAHHPAVLLSLLIYGYATGVVSSRKIERATYDSVAFRYLAANTHPDHDTLATFRRRFLPELEQLFVQVLLLAREMKLLKLGTIALDGTKLKANASKHKALSYGHAKKLEAQFRAEVKALTERAESADKEDAADGMDIPAEIARREARLAAIAEAKAKIEARAEERDATEQAAYQEKVARREAQRKAGKKPRGRDPEPEPPTGGPRDKDQINFTDPQSRIMPVTGKGFDQCYNAQAAVDTESLLVTHVHVTQATNDKQQVMPLLTAWQGYPETLGKPDHLLGDTGYFSASNIQACHDHGIEPLLAMKRDVHHLPVFERFAADPPAPESEDPVEQMAHRLKTQAGRALYALRKHTVEPVFGIIKHVMGFRQFSLRGLDKVSGEWRLATMAWNIKRMHRLTAG</sequence>
<feature type="domain" description="Transposase IS4-like" evidence="2">
    <location>
        <begin position="274"/>
        <end position="444"/>
    </location>
</feature>
<dbReference type="Pfam" id="PF05598">
    <property type="entry name" value="DUF772"/>
    <property type="match status" value="1"/>
</dbReference>
<evidence type="ECO:0000259" key="2">
    <source>
        <dbReference type="Pfam" id="PF01609"/>
    </source>
</evidence>
<dbReference type="PANTHER" id="PTHR33408">
    <property type="entry name" value="TRANSPOSASE"/>
    <property type="match status" value="1"/>
</dbReference>
<dbReference type="InterPro" id="IPR002559">
    <property type="entry name" value="Transposase_11"/>
</dbReference>
<dbReference type="RefSeq" id="WP_074211696.1">
    <property type="nucleotide sequence ID" value="NZ_FSQX01000002.1"/>
</dbReference>
<dbReference type="InterPro" id="IPR008490">
    <property type="entry name" value="Transposase_InsH_N"/>
</dbReference>
<dbReference type="InterPro" id="IPR047629">
    <property type="entry name" value="IS1182_transpos"/>
</dbReference>
<dbReference type="GO" id="GO:0004803">
    <property type="term" value="F:transposase activity"/>
    <property type="evidence" value="ECO:0007669"/>
    <property type="project" value="InterPro"/>
</dbReference>
<evidence type="ECO:0000259" key="3">
    <source>
        <dbReference type="Pfam" id="PF05598"/>
    </source>
</evidence>
<evidence type="ECO:0000313" key="4">
    <source>
        <dbReference type="EMBL" id="SIN86934.1"/>
    </source>
</evidence>
<dbReference type="Proteomes" id="UP000185024">
    <property type="component" value="Unassembled WGS sequence"/>
</dbReference>
<dbReference type="GO" id="GO:0006313">
    <property type="term" value="P:DNA transposition"/>
    <property type="evidence" value="ECO:0007669"/>
    <property type="project" value="InterPro"/>
</dbReference>
<feature type="region of interest" description="Disordered" evidence="1">
    <location>
        <begin position="213"/>
        <end position="265"/>
    </location>
</feature>
<feature type="domain" description="Transposase InsH N-terminal" evidence="3">
    <location>
        <begin position="18"/>
        <end position="109"/>
    </location>
</feature>
<proteinExistence type="predicted"/>
<protein>
    <submittedName>
        <fullName evidence="4">Transposase</fullName>
    </submittedName>
</protein>
<dbReference type="NCBIfam" id="NF033551">
    <property type="entry name" value="transpos_IS1182"/>
    <property type="match status" value="1"/>
</dbReference>
<dbReference type="EMBL" id="FSQX01000002">
    <property type="protein sequence ID" value="SIN86934.1"/>
    <property type="molecule type" value="Genomic_DNA"/>
</dbReference>
<organism evidence="4 5">
    <name type="scientific">Vreelandella aquamarina</name>
    <dbReference type="NCBI Taxonomy" id="77097"/>
    <lineage>
        <taxon>Bacteria</taxon>
        <taxon>Pseudomonadati</taxon>
        <taxon>Pseudomonadota</taxon>
        <taxon>Gammaproteobacteria</taxon>
        <taxon>Oceanospirillales</taxon>
        <taxon>Halomonadaceae</taxon>
        <taxon>Vreelandella</taxon>
    </lineage>
</organism>
<evidence type="ECO:0000313" key="5">
    <source>
        <dbReference type="Proteomes" id="UP000185024"/>
    </source>
</evidence>
<dbReference type="GO" id="GO:0003677">
    <property type="term" value="F:DNA binding"/>
    <property type="evidence" value="ECO:0007669"/>
    <property type="project" value="InterPro"/>
</dbReference>